<dbReference type="SUPFAM" id="SSF48264">
    <property type="entry name" value="Cytochrome P450"/>
    <property type="match status" value="1"/>
</dbReference>
<dbReference type="GO" id="GO:0005506">
    <property type="term" value="F:iron ion binding"/>
    <property type="evidence" value="ECO:0007669"/>
    <property type="project" value="InterPro"/>
</dbReference>
<reference evidence="11 12" key="1">
    <citation type="submission" date="2014-04" db="EMBL/GenBank/DDBJ databases">
        <title>Evolutionary Origins and Diversification of the Mycorrhizal Mutualists.</title>
        <authorList>
            <consortium name="DOE Joint Genome Institute"/>
            <consortium name="Mycorrhizal Genomics Consortium"/>
            <person name="Kohler A."/>
            <person name="Kuo A."/>
            <person name="Nagy L.G."/>
            <person name="Floudas D."/>
            <person name="Copeland A."/>
            <person name="Barry K.W."/>
            <person name="Cichocki N."/>
            <person name="Veneault-Fourrey C."/>
            <person name="LaButti K."/>
            <person name="Lindquist E.A."/>
            <person name="Lipzen A."/>
            <person name="Lundell T."/>
            <person name="Morin E."/>
            <person name="Murat C."/>
            <person name="Riley R."/>
            <person name="Ohm R."/>
            <person name="Sun H."/>
            <person name="Tunlid A."/>
            <person name="Henrissat B."/>
            <person name="Grigoriev I.V."/>
            <person name="Hibbett D.S."/>
            <person name="Martin F."/>
        </authorList>
    </citation>
    <scope>NUCLEOTIDE SEQUENCE [LARGE SCALE GENOMIC DNA]</scope>
    <source>
        <strain evidence="11 12">MD-312</strain>
    </source>
</reference>
<evidence type="ECO:0000256" key="3">
    <source>
        <dbReference type="ARBA" id="ARBA00010617"/>
    </source>
</evidence>
<dbReference type="InterPro" id="IPR001128">
    <property type="entry name" value="Cyt_P450"/>
</dbReference>
<evidence type="ECO:0008006" key="13">
    <source>
        <dbReference type="Google" id="ProtNLM"/>
    </source>
</evidence>
<evidence type="ECO:0000256" key="6">
    <source>
        <dbReference type="ARBA" id="ARBA00023002"/>
    </source>
</evidence>
<dbReference type="InterPro" id="IPR017972">
    <property type="entry name" value="Cyt_P450_CS"/>
</dbReference>
<dbReference type="AlphaFoldDB" id="A0A0C9W799"/>
<dbReference type="PANTHER" id="PTHR46300:SF7">
    <property type="entry name" value="P450, PUTATIVE (EUROFUNG)-RELATED"/>
    <property type="match status" value="1"/>
</dbReference>
<accession>A0A0C9W799</accession>
<evidence type="ECO:0000313" key="12">
    <source>
        <dbReference type="Proteomes" id="UP000053820"/>
    </source>
</evidence>
<gene>
    <name evidence="11" type="ORF">HYDPIDRAFT_44383</name>
</gene>
<evidence type="ECO:0000256" key="2">
    <source>
        <dbReference type="ARBA" id="ARBA00005179"/>
    </source>
</evidence>
<evidence type="ECO:0000256" key="4">
    <source>
        <dbReference type="ARBA" id="ARBA00022617"/>
    </source>
</evidence>
<dbReference type="InterPro" id="IPR050364">
    <property type="entry name" value="Cytochrome_P450_fung"/>
</dbReference>
<comment type="similarity">
    <text evidence="3 10">Belongs to the cytochrome P450 family.</text>
</comment>
<dbReference type="PANTHER" id="PTHR46300">
    <property type="entry name" value="P450, PUTATIVE (EUROFUNG)-RELATED-RELATED"/>
    <property type="match status" value="1"/>
</dbReference>
<keyword evidence="6 10" id="KW-0560">Oxidoreductase</keyword>
<dbReference type="GO" id="GO:0020037">
    <property type="term" value="F:heme binding"/>
    <property type="evidence" value="ECO:0007669"/>
    <property type="project" value="InterPro"/>
</dbReference>
<proteinExistence type="inferred from homology"/>
<dbReference type="Gene3D" id="1.10.630.10">
    <property type="entry name" value="Cytochrome P450"/>
    <property type="match status" value="1"/>
</dbReference>
<dbReference type="HOGENOM" id="CLU_001570_2_3_1"/>
<keyword evidence="4 9" id="KW-0349">Heme</keyword>
<keyword evidence="7 9" id="KW-0408">Iron</keyword>
<evidence type="ECO:0000313" key="11">
    <source>
        <dbReference type="EMBL" id="KIJ58701.1"/>
    </source>
</evidence>
<dbReference type="InterPro" id="IPR036396">
    <property type="entry name" value="Cyt_P450_sf"/>
</dbReference>
<dbReference type="GO" id="GO:0004497">
    <property type="term" value="F:monooxygenase activity"/>
    <property type="evidence" value="ECO:0007669"/>
    <property type="project" value="UniProtKB-KW"/>
</dbReference>
<dbReference type="PROSITE" id="PS00086">
    <property type="entry name" value="CYTOCHROME_P450"/>
    <property type="match status" value="1"/>
</dbReference>
<comment type="cofactor">
    <cofactor evidence="1 9">
        <name>heme</name>
        <dbReference type="ChEBI" id="CHEBI:30413"/>
    </cofactor>
</comment>
<dbReference type="InterPro" id="IPR002401">
    <property type="entry name" value="Cyt_P450_E_grp-I"/>
</dbReference>
<protein>
    <recommendedName>
        <fullName evidence="13">Cytochrome P450</fullName>
    </recommendedName>
</protein>
<keyword evidence="12" id="KW-1185">Reference proteome</keyword>
<evidence type="ECO:0000256" key="5">
    <source>
        <dbReference type="ARBA" id="ARBA00022723"/>
    </source>
</evidence>
<comment type="pathway">
    <text evidence="2">Secondary metabolite biosynthesis.</text>
</comment>
<keyword evidence="5 9" id="KW-0479">Metal-binding</keyword>
<dbReference type="CDD" id="cd11065">
    <property type="entry name" value="CYP64-like"/>
    <property type="match status" value="1"/>
</dbReference>
<dbReference type="PRINTS" id="PR00463">
    <property type="entry name" value="EP450I"/>
</dbReference>
<evidence type="ECO:0000256" key="9">
    <source>
        <dbReference type="PIRSR" id="PIRSR602401-1"/>
    </source>
</evidence>
<dbReference type="EMBL" id="KN839915">
    <property type="protein sequence ID" value="KIJ58701.1"/>
    <property type="molecule type" value="Genomic_DNA"/>
</dbReference>
<organism evidence="11 12">
    <name type="scientific">Hydnomerulius pinastri MD-312</name>
    <dbReference type="NCBI Taxonomy" id="994086"/>
    <lineage>
        <taxon>Eukaryota</taxon>
        <taxon>Fungi</taxon>
        <taxon>Dikarya</taxon>
        <taxon>Basidiomycota</taxon>
        <taxon>Agaricomycotina</taxon>
        <taxon>Agaricomycetes</taxon>
        <taxon>Agaricomycetidae</taxon>
        <taxon>Boletales</taxon>
        <taxon>Boletales incertae sedis</taxon>
        <taxon>Leucogyrophana</taxon>
    </lineage>
</organism>
<evidence type="ECO:0000256" key="8">
    <source>
        <dbReference type="ARBA" id="ARBA00023033"/>
    </source>
</evidence>
<dbReference type="OrthoDB" id="2676857at2759"/>
<name>A0A0C9W799_9AGAM</name>
<evidence type="ECO:0000256" key="1">
    <source>
        <dbReference type="ARBA" id="ARBA00001971"/>
    </source>
</evidence>
<sequence length="502" mass="56344">MENMDPKVFFDVCLAGAGLYLASRVFRKKTSRPLPPGPAGWPLIGNLLEFPTHGAWLTFADLSKKYGDIVSMNVLGSQVIVLNSAQTVTDFLEKKSAISSDRPHLTMACDLVGWKDSLIFQQYGERFRQYRKFFHRQLGSRNSLATFYPVEEDETRQFLCNVLQDPDNLLAHIRRTAGAIILKISHGYSVKDGDDPFVELAEKSMANFSLVATPGAFLVDHVPVLRHLPGWFPGAGFLRDAKQWRTLVTETATKPHEFVLEQLAKGNVAPSFTSRLLEEGVTPEEENILMWASFSMYLGGSDTTVSAIYAFFLAMTIHPEVLKTAQAEIDAIIGTQRLPTFEDRDSLPYVNAICKEVLRWNVVAPMTMHHVTTQDEIFEGYLIPKGSMIVGNIWYILHNEDTYPEPEVFRPERFLGDNVQPDPRDACFGYGRRICPGLHLAEASIYISIAMSLATLNISRHVENGVEVVPKLEHLEGVVCHPLSFKCRITPRSPKTQTLLQS</sequence>
<keyword evidence="8 10" id="KW-0503">Monooxygenase</keyword>
<dbReference type="Pfam" id="PF00067">
    <property type="entry name" value="p450"/>
    <property type="match status" value="1"/>
</dbReference>
<dbReference type="Proteomes" id="UP000053820">
    <property type="component" value="Unassembled WGS sequence"/>
</dbReference>
<evidence type="ECO:0000256" key="10">
    <source>
        <dbReference type="RuleBase" id="RU000461"/>
    </source>
</evidence>
<evidence type="ECO:0000256" key="7">
    <source>
        <dbReference type="ARBA" id="ARBA00023004"/>
    </source>
</evidence>
<feature type="binding site" description="axial binding residue" evidence="9">
    <location>
        <position position="435"/>
    </location>
    <ligand>
        <name>heme</name>
        <dbReference type="ChEBI" id="CHEBI:30413"/>
    </ligand>
    <ligandPart>
        <name>Fe</name>
        <dbReference type="ChEBI" id="CHEBI:18248"/>
    </ligandPart>
</feature>
<dbReference type="GO" id="GO:0016705">
    <property type="term" value="F:oxidoreductase activity, acting on paired donors, with incorporation or reduction of molecular oxygen"/>
    <property type="evidence" value="ECO:0007669"/>
    <property type="project" value="InterPro"/>
</dbReference>